<dbReference type="AlphaFoldDB" id="A0A3M6Q9A6"/>
<name>A0A3M6Q9A6_9BURK</name>
<evidence type="ECO:0000313" key="3">
    <source>
        <dbReference type="EMBL" id="RMW98978.1"/>
    </source>
</evidence>
<dbReference type="Pfam" id="PF00756">
    <property type="entry name" value="Esterase"/>
    <property type="match status" value="1"/>
</dbReference>
<dbReference type="PANTHER" id="PTHR40841:SF2">
    <property type="entry name" value="SIDEROPHORE-DEGRADING ESTERASE (EUROFUNG)"/>
    <property type="match status" value="1"/>
</dbReference>
<dbReference type="SUPFAM" id="SSF53474">
    <property type="entry name" value="alpha/beta-Hydrolases"/>
    <property type="match status" value="1"/>
</dbReference>
<dbReference type="GO" id="GO:0016788">
    <property type="term" value="F:hydrolase activity, acting on ester bonds"/>
    <property type="evidence" value="ECO:0007669"/>
    <property type="project" value="TreeGrafter"/>
</dbReference>
<keyword evidence="4" id="KW-1185">Reference proteome</keyword>
<evidence type="ECO:0000313" key="4">
    <source>
        <dbReference type="Proteomes" id="UP000267035"/>
    </source>
</evidence>
<proteinExistence type="inferred from homology"/>
<sequence>MDAAVCIQAVHAPWKSAASTRRLCPRRDGVRFADLIVDLSLMPSSASPAWPVLARRTWLRAAWATGLAWGLTGCSTMSTTTASSPSLELAGLRLHPAALPRSGWLDWRDPRSGQVWRVWLQMPESAPGQAPVESGYPALLVLDANAIFPLAAQWARLQQTRPVYVRGDPCIIIGIGHASEALFNPEQRKRDYTPSAPGAQPAEGGAEALLDFLEHTLLADWGPRLRLNPQRLGLFGHSLSGLLALHALFTRPHLFGDYYAASPSIWWNDAYLLQEQAAFVQARAADYRAGGPLHARVHLSAGSLEEPTGQARPSFAPPTGQRHTVRLQITRAREMARQLAALQWPQLQAQFALWPDLTHGDTMMPALMQAVANTARPKAWKDADYGLRETHSPAARGGVQRGG</sequence>
<dbReference type="InterPro" id="IPR052558">
    <property type="entry name" value="Siderophore_Hydrolase_D"/>
</dbReference>
<dbReference type="PANTHER" id="PTHR40841">
    <property type="entry name" value="SIDEROPHORE TRIACETYLFUSARININE C ESTERASE"/>
    <property type="match status" value="1"/>
</dbReference>
<dbReference type="Proteomes" id="UP000267035">
    <property type="component" value="Unassembled WGS sequence"/>
</dbReference>
<dbReference type="Gene3D" id="3.40.50.1820">
    <property type="entry name" value="alpha/beta hydrolase"/>
    <property type="match status" value="1"/>
</dbReference>
<keyword evidence="2 3" id="KW-0378">Hydrolase</keyword>
<evidence type="ECO:0000256" key="2">
    <source>
        <dbReference type="ARBA" id="ARBA00022801"/>
    </source>
</evidence>
<dbReference type="InterPro" id="IPR000801">
    <property type="entry name" value="Esterase-like"/>
</dbReference>
<dbReference type="RefSeq" id="WP_122254091.1">
    <property type="nucleotide sequence ID" value="NZ_RDQL01000009.1"/>
</dbReference>
<dbReference type="InterPro" id="IPR029058">
    <property type="entry name" value="AB_hydrolase_fold"/>
</dbReference>
<comment type="similarity">
    <text evidence="1">Belongs to the esterase D family.</text>
</comment>
<organism evidence="3 4">
    <name type="scientific">Allofranklinella schreckenbergeri</name>
    <dbReference type="NCBI Taxonomy" id="1076744"/>
    <lineage>
        <taxon>Bacteria</taxon>
        <taxon>Pseudomonadati</taxon>
        <taxon>Pseudomonadota</taxon>
        <taxon>Betaproteobacteria</taxon>
        <taxon>Burkholderiales</taxon>
        <taxon>Comamonadaceae</taxon>
        <taxon>Allofranklinella</taxon>
    </lineage>
</organism>
<comment type="caution">
    <text evidence="3">The sequence shown here is derived from an EMBL/GenBank/DDBJ whole genome shotgun (WGS) entry which is preliminary data.</text>
</comment>
<accession>A0A3M6Q9A6</accession>
<dbReference type="EMBL" id="RDQL01000009">
    <property type="protein sequence ID" value="RMW98978.1"/>
    <property type="molecule type" value="Genomic_DNA"/>
</dbReference>
<gene>
    <name evidence="3" type="ORF">EBQ25_07730</name>
</gene>
<evidence type="ECO:0000256" key="1">
    <source>
        <dbReference type="ARBA" id="ARBA00005622"/>
    </source>
</evidence>
<reference evidence="3 4" key="1">
    <citation type="submission" date="2018-10" db="EMBL/GenBank/DDBJ databases">
        <title>Comamonadaceae CDC group NO-1 genome sequencing and assembly.</title>
        <authorList>
            <person name="Bernier A.-M."/>
            <person name="Bernard K."/>
        </authorList>
    </citation>
    <scope>NUCLEOTIDE SEQUENCE [LARGE SCALE GENOMIC DNA]</scope>
    <source>
        <strain evidence="3 4">NML161473</strain>
    </source>
</reference>
<protein>
    <submittedName>
        <fullName evidence="3">Alpha/beta hydrolase</fullName>
    </submittedName>
</protein>